<accession>A0A1I4TRP8</accession>
<keyword evidence="2" id="KW-0812">Transmembrane</keyword>
<reference evidence="5" key="1">
    <citation type="submission" date="2016-10" db="EMBL/GenBank/DDBJ databases">
        <authorList>
            <person name="Varghese N."/>
            <person name="Submissions S."/>
        </authorList>
    </citation>
    <scope>NUCLEOTIDE SEQUENCE [LARGE SCALE GENOMIC DNA]</scope>
    <source>
        <strain evidence="5">CGMCC 1.6775</strain>
    </source>
</reference>
<keyword evidence="2" id="KW-1133">Transmembrane helix</keyword>
<organism evidence="4 5">
    <name type="scientific">Marinobacter pelagius</name>
    <dbReference type="NCBI Taxonomy" id="379482"/>
    <lineage>
        <taxon>Bacteria</taxon>
        <taxon>Pseudomonadati</taxon>
        <taxon>Pseudomonadota</taxon>
        <taxon>Gammaproteobacteria</taxon>
        <taxon>Pseudomonadales</taxon>
        <taxon>Marinobacteraceae</taxon>
        <taxon>Marinobacter</taxon>
    </lineage>
</organism>
<proteinExistence type="predicted"/>
<feature type="region of interest" description="Disordered" evidence="1">
    <location>
        <begin position="555"/>
        <end position="579"/>
    </location>
</feature>
<protein>
    <submittedName>
        <fullName evidence="4">Oxygen tolerance</fullName>
    </submittedName>
</protein>
<feature type="chain" id="PRO_5011476233" evidence="3">
    <location>
        <begin position="25"/>
        <end position="579"/>
    </location>
</feature>
<dbReference type="InterPro" id="IPR025738">
    <property type="entry name" value="BatD"/>
</dbReference>
<evidence type="ECO:0000256" key="3">
    <source>
        <dbReference type="SAM" id="SignalP"/>
    </source>
</evidence>
<feature type="region of interest" description="Disordered" evidence="1">
    <location>
        <begin position="395"/>
        <end position="423"/>
    </location>
</feature>
<dbReference type="Proteomes" id="UP000199339">
    <property type="component" value="Unassembled WGS sequence"/>
</dbReference>
<dbReference type="AlphaFoldDB" id="A0A1I4TRP8"/>
<feature type="transmembrane region" description="Helical" evidence="2">
    <location>
        <begin position="429"/>
        <end position="450"/>
    </location>
</feature>
<sequence length="579" mass="63989">MVKRIVATITGLWLLLALAFPACAGELSVEPDRKQLYEGEVLTVTVKGTMELDINLSNLFEFDLSQLPAPDIEKVEPDFEILARNQQYSIRTVNSQMIGEITWTYQLAPSRTGELTIPELTFRDATSEPVTVEVVPGSGPDQGPEVRDSFVELSADKAEVYVQEQLTLTVRLFFTGNLIRGELSEPEHPHAIIESLGKQQEYTRYRDGVRYRVVERRYAVFPQRTGELDLPPIRFEGQARTQEGKLRFLRDSEEFFAVPVKPVPDEFTGDTWLPASDLSLDESGLPPTLEVDLGENLTRRITLKASDLPSEALPPLPEGTPSGIRAYPDQPERSTQVTPEGLVSTLEQTVALVPVQAGEMTLPEVRIAWWDTDTDSQQVAVIPARTLSVTDTGAAAALPSPESPENGSATTSTATEPEPGTSREATGSIWIWVSLVLAIAWAATVAGWWWSGRNGRGSNKQPASHEVDSNERFLFDDLIVAARKGSAETPHFLIRWMQHRHPDQLFHTAGDVVKFLGDDTLATELDHLQADLFAGKGRSESGETDRQALVRALQHIRRRKPKTAGGDGLRPLYPDNLSA</sequence>
<keyword evidence="3" id="KW-0732">Signal</keyword>
<gene>
    <name evidence="4" type="ORF">SAMN04487961_1271</name>
</gene>
<evidence type="ECO:0000256" key="1">
    <source>
        <dbReference type="SAM" id="MobiDB-lite"/>
    </source>
</evidence>
<evidence type="ECO:0000256" key="2">
    <source>
        <dbReference type="SAM" id="Phobius"/>
    </source>
</evidence>
<evidence type="ECO:0000313" key="4">
    <source>
        <dbReference type="EMBL" id="SFM79482.1"/>
    </source>
</evidence>
<dbReference type="PANTHER" id="PTHR40940">
    <property type="entry name" value="PROTEIN BATD-RELATED"/>
    <property type="match status" value="1"/>
</dbReference>
<dbReference type="OrthoDB" id="5293418at2"/>
<feature type="signal peptide" evidence="3">
    <location>
        <begin position="1"/>
        <end position="24"/>
    </location>
</feature>
<dbReference type="RefSeq" id="WP_092000351.1">
    <property type="nucleotide sequence ID" value="NZ_FOUR01000002.1"/>
</dbReference>
<feature type="compositionally biased region" description="Polar residues" evidence="1">
    <location>
        <begin position="403"/>
        <end position="415"/>
    </location>
</feature>
<keyword evidence="2" id="KW-0472">Membrane</keyword>
<evidence type="ECO:0000313" key="5">
    <source>
        <dbReference type="Proteomes" id="UP000199339"/>
    </source>
</evidence>
<keyword evidence="5" id="KW-1185">Reference proteome</keyword>
<dbReference type="Pfam" id="PF13584">
    <property type="entry name" value="BatD"/>
    <property type="match status" value="2"/>
</dbReference>
<dbReference type="EMBL" id="FOUR01000002">
    <property type="protein sequence ID" value="SFM79482.1"/>
    <property type="molecule type" value="Genomic_DNA"/>
</dbReference>
<name>A0A1I4TRP8_9GAMM</name>
<dbReference type="PANTHER" id="PTHR40940:SF1">
    <property type="entry name" value="PROTEIN BATD"/>
    <property type="match status" value="1"/>
</dbReference>